<evidence type="ECO:0000256" key="1">
    <source>
        <dbReference type="SAM" id="MobiDB-lite"/>
    </source>
</evidence>
<dbReference type="Proteomes" id="UP001341281">
    <property type="component" value="Chromosome 03"/>
</dbReference>
<reference evidence="2 3" key="1">
    <citation type="submission" date="2024-02" db="EMBL/GenBank/DDBJ databases">
        <title>High-quality chromosome-scale genome assembly of Pensacola bahiagrass (Paspalum notatum Flugge var. saurae).</title>
        <authorList>
            <person name="Vega J.M."/>
            <person name="Podio M."/>
            <person name="Orjuela J."/>
            <person name="Siena L.A."/>
            <person name="Pessino S.C."/>
            <person name="Combes M.C."/>
            <person name="Mariac C."/>
            <person name="Albertini E."/>
            <person name="Pupilli F."/>
            <person name="Ortiz J.P.A."/>
            <person name="Leblanc O."/>
        </authorList>
    </citation>
    <scope>NUCLEOTIDE SEQUENCE [LARGE SCALE GENOMIC DNA]</scope>
    <source>
        <strain evidence="2">R1</strain>
        <tissue evidence="2">Leaf</tissue>
    </source>
</reference>
<name>A0AAQ3T2F9_PASNO</name>
<evidence type="ECO:0000313" key="3">
    <source>
        <dbReference type="Proteomes" id="UP001341281"/>
    </source>
</evidence>
<protein>
    <submittedName>
        <fullName evidence="2">Uncharacterized protein</fullName>
    </submittedName>
</protein>
<dbReference type="AlphaFoldDB" id="A0AAQ3T2F9"/>
<sequence>MPPCPRSPTRPRRRRLAPQPCHTALARPRCASATRAPGHAAAIAAVELGLRVTVERLAALRVGRKEDAEVRRDN</sequence>
<feature type="region of interest" description="Disordered" evidence="1">
    <location>
        <begin position="1"/>
        <end position="23"/>
    </location>
</feature>
<keyword evidence="3" id="KW-1185">Reference proteome</keyword>
<proteinExistence type="predicted"/>
<evidence type="ECO:0000313" key="2">
    <source>
        <dbReference type="EMBL" id="WVZ65448.1"/>
    </source>
</evidence>
<dbReference type="EMBL" id="CP144747">
    <property type="protein sequence ID" value="WVZ65448.1"/>
    <property type="molecule type" value="Genomic_DNA"/>
</dbReference>
<organism evidence="2 3">
    <name type="scientific">Paspalum notatum var. saurae</name>
    <dbReference type="NCBI Taxonomy" id="547442"/>
    <lineage>
        <taxon>Eukaryota</taxon>
        <taxon>Viridiplantae</taxon>
        <taxon>Streptophyta</taxon>
        <taxon>Embryophyta</taxon>
        <taxon>Tracheophyta</taxon>
        <taxon>Spermatophyta</taxon>
        <taxon>Magnoliopsida</taxon>
        <taxon>Liliopsida</taxon>
        <taxon>Poales</taxon>
        <taxon>Poaceae</taxon>
        <taxon>PACMAD clade</taxon>
        <taxon>Panicoideae</taxon>
        <taxon>Andropogonodae</taxon>
        <taxon>Paspaleae</taxon>
        <taxon>Paspalinae</taxon>
        <taxon>Paspalum</taxon>
    </lineage>
</organism>
<gene>
    <name evidence="2" type="ORF">U9M48_014808</name>
</gene>
<accession>A0AAQ3T2F9</accession>